<sequence length="312" mass="32946">MHAASVITGGNDIRPPTKVLFMTLRRSIAAASLVLATLSTLPMATAGSSSASPLVSRDQAQILSAAWGLNNANQCPTGEKGLDNIPVTFNWFIQTSSIAVTDFVITRDDGTTVNPTCALQYPPNEANELQTVNLIGNFGDPAAARPVKVTVVGDLQGHAPLQTNWSPITPGLSHSIVQIEGGPDISDAWRLTPAMMSGDTNACTVGQTFVRVAWSNGMTAYPTGLEVGDAVVNSYRALFTLPNGKVINIRPLAVADLADHSTPAMDDNMHDLCLPKVPAGAVLTEVRVGAKFLQDPNGDPNLVQHFKVRATN</sequence>
<evidence type="ECO:0000313" key="2">
    <source>
        <dbReference type="EMBL" id="CAB5035374.1"/>
    </source>
</evidence>
<accession>A0A6J7GWE6</accession>
<dbReference type="EMBL" id="CAFBPZ010000011">
    <property type="protein sequence ID" value="CAB5035374.1"/>
    <property type="molecule type" value="Genomic_DNA"/>
</dbReference>
<gene>
    <name evidence="1" type="ORF">UFOPK3495_01423</name>
    <name evidence="2" type="ORF">UFOPK4237_00300</name>
</gene>
<name>A0A6J7GWE6_9ZZZZ</name>
<dbReference type="AlphaFoldDB" id="A0A6J7GWE6"/>
<evidence type="ECO:0000313" key="1">
    <source>
        <dbReference type="EMBL" id="CAB4908563.1"/>
    </source>
</evidence>
<proteinExistence type="predicted"/>
<protein>
    <submittedName>
        <fullName evidence="1">Unannotated protein</fullName>
    </submittedName>
</protein>
<dbReference type="EMBL" id="CAFBMC010000097">
    <property type="protein sequence ID" value="CAB4908563.1"/>
    <property type="molecule type" value="Genomic_DNA"/>
</dbReference>
<organism evidence="1">
    <name type="scientific">freshwater metagenome</name>
    <dbReference type="NCBI Taxonomy" id="449393"/>
    <lineage>
        <taxon>unclassified sequences</taxon>
        <taxon>metagenomes</taxon>
        <taxon>ecological metagenomes</taxon>
    </lineage>
</organism>
<reference evidence="1" key="1">
    <citation type="submission" date="2020-05" db="EMBL/GenBank/DDBJ databases">
        <authorList>
            <person name="Chiriac C."/>
            <person name="Salcher M."/>
            <person name="Ghai R."/>
            <person name="Kavagutti S V."/>
        </authorList>
    </citation>
    <scope>NUCLEOTIDE SEQUENCE</scope>
</reference>